<evidence type="ECO:0000313" key="12">
    <source>
        <dbReference type="Proteomes" id="UP000807115"/>
    </source>
</evidence>
<dbReference type="EMBL" id="CM027681">
    <property type="protein sequence ID" value="KAG0543183.1"/>
    <property type="molecule type" value="Genomic_DNA"/>
</dbReference>
<evidence type="ECO:0000259" key="10">
    <source>
        <dbReference type="Pfam" id="PF25019"/>
    </source>
</evidence>
<keyword evidence="3" id="KW-0677">Repeat</keyword>
<dbReference type="Pfam" id="PF23559">
    <property type="entry name" value="WHD_DRP"/>
    <property type="match status" value="1"/>
</dbReference>
<dbReference type="InterPro" id="IPR058922">
    <property type="entry name" value="WHD_DRP"/>
</dbReference>
<dbReference type="OMA" id="LLYAEGM"/>
<feature type="domain" description="NB-ARC" evidence="7">
    <location>
        <begin position="388"/>
        <end position="540"/>
    </location>
</feature>
<feature type="domain" description="Disease resistance N-terminal" evidence="8">
    <location>
        <begin position="29"/>
        <end position="96"/>
    </location>
</feature>
<evidence type="ECO:0000259" key="8">
    <source>
        <dbReference type="Pfam" id="PF18052"/>
    </source>
</evidence>
<comment type="caution">
    <text evidence="11">The sequence shown here is derived from an EMBL/GenBank/DDBJ whole genome shotgun (WGS) entry which is preliminary data.</text>
</comment>
<dbReference type="Gene3D" id="3.80.10.10">
    <property type="entry name" value="Ribonuclease Inhibitor"/>
    <property type="match status" value="3"/>
</dbReference>
<evidence type="ECO:0000256" key="3">
    <source>
        <dbReference type="ARBA" id="ARBA00022737"/>
    </source>
</evidence>
<evidence type="ECO:0000259" key="7">
    <source>
        <dbReference type="Pfam" id="PF00931"/>
    </source>
</evidence>
<accession>A0A921RNW7</accession>
<sequence>MELGVEAARWMIGKALGPVSGGVLEAWAASTELGGNIEALRMELLYAEGMLNNARGHGHGPGIKNPALSELLHKLRELAYRADDALDEVDYFRIQDELDGTYHAAEEHDGGCLRTHALNARHAARAIANMLGFSKCSSACFANIASHGKPHEDTASTKRVPPCGGHWPCTGGVKASEDDDDGEEESKIKKFLFESNDEEESKIKKLFESNDEEEDEEDPKQGGVCWPCPTDQLVNNGCMSRITSAASSTIHTVGKHLPLPCYSSVSSGQNAANSNATSTGRRFLCCARANNKAPQRERALQTSELKFDRVEMSRKMKDITEQLKPLCAKVSTILNLELLAANLNSNNSQYMATGRPITTSESIEPKIFGRDEVTSKVINDITTGEYSHKNLTVLPIVGPGGIGKTTFTQHIYKKLHDHFEVKLWVCVSVNFSASRLTQEVADKIKKEGNASPESRIEEGIKSKRFLLVLDDMWSCSNEDEWKRFLVPFDKGQKEGSVILVTTRFPALAQMVKTTHNPMMELKGIDEEEFEKLFLAYVFGNNGPTQDQSKLLDSGREIIKKLKGSPLAAKTVGRLLRNHLDLGHWTRVLESREWESQSGDHDIMPALKLSFDYLPFHLQQCFTYCSLFPEDYKFSEEEIIHFWIGLDVLHSRGENKKAEDIGLSYLIELINHGFFKKEEYDDGLTYYVIHDLMHELGLKVSADECLSLYSSNVRSIQIRPSIRHLSINIDDSSVNDRKAFDTCKEDFSMLGERLRVENLHSLMLFGKCQGSFAKTLHGLFSKAKSLRVILISGGFYSMEDLLHSFPELIHLRYLRVHDNWLYGESNKLVASSSVSRFYHMRVLDLRGCQDSHNLKGNMTKLVKLRHFPGGVHSWIAEVGKLKSLQELTRFEVRRESHGFELSQIGHLLELCGSLSIDNLENVEGRDGADEAKLMHKKNLNELILNWKKGMSNKDPQREEQVLEGLKPHSNLQKLSIRGHGGGTCPSWLGPNLSVHSLESLSLDSVDWKTFPPIGDEFQLVNMGDEGKLGNSRSQHFMNLKRIELAGLKRLERWVVGGSGELLSHLEVLIIKFCPELVELAFSDSKQDRKAWPLNLRELVIKYCPKMSSMPPVPWRSTPCSVEISQVGLGFGLRYGKFYFGSTTLALEIVNLDSSAPFWRILDFNNLKEVKEFRIEARHAFDGRLWMKPRGTSGKELTQVLSYMPKLSGLSIEGCEKITGLGVVEQQEAVTACYSSRSREEEEEIEAAEEGLLLLPLKLQKLRIQDCPELSLRPLHSGLQTLCSLSSLTIFMCPKFFSCYIDKASSSSSSFPLFPTSLQSLFLYGMDLRGVSLGPHGCLQKLTVVKTTNSFFSGPESSILSSSIHLSSLETDDVAGALAAPICRFLSSSLTKLFLRKNEEMECFTEEQDQALQLLTSLQHLKFDHCEKLQSLPAGLHRLTSLETLEIEFCPSIRLRLLPKNALPNSLQKLTISFNSAIRTLPKDGLPDSLQELHIQYCPSIRALPKGGLPTSLKLLEVSGGSEDLKRQCSNLVGTVPIVKLD</sequence>
<reference evidence="11" key="2">
    <citation type="submission" date="2020-10" db="EMBL/GenBank/DDBJ databases">
        <authorList>
            <person name="Cooper E.A."/>
            <person name="Brenton Z.W."/>
            <person name="Flinn B.S."/>
            <person name="Jenkins J."/>
            <person name="Shu S."/>
            <person name="Flowers D."/>
            <person name="Luo F."/>
            <person name="Wang Y."/>
            <person name="Xia P."/>
            <person name="Barry K."/>
            <person name="Daum C."/>
            <person name="Lipzen A."/>
            <person name="Yoshinaga Y."/>
            <person name="Schmutz J."/>
            <person name="Saski C."/>
            <person name="Vermerris W."/>
            <person name="Kresovich S."/>
        </authorList>
    </citation>
    <scope>NUCLEOTIDE SEQUENCE</scope>
</reference>
<evidence type="ECO:0000256" key="6">
    <source>
        <dbReference type="ARBA" id="ARBA00022840"/>
    </source>
</evidence>
<keyword evidence="6" id="KW-0067">ATP-binding</keyword>
<keyword evidence="4" id="KW-0547">Nucleotide-binding</keyword>
<dbReference type="InterPro" id="IPR041118">
    <property type="entry name" value="Rx_N"/>
</dbReference>
<keyword evidence="2" id="KW-0433">Leucine-rich repeat</keyword>
<protein>
    <recommendedName>
        <fullName evidence="13">AAA+ ATPase domain-containing protein</fullName>
    </recommendedName>
</protein>
<evidence type="ECO:0000259" key="9">
    <source>
        <dbReference type="Pfam" id="PF23559"/>
    </source>
</evidence>
<organism evidence="11 12">
    <name type="scientific">Sorghum bicolor</name>
    <name type="common">Sorghum</name>
    <name type="synonym">Sorghum vulgare</name>
    <dbReference type="NCBI Taxonomy" id="4558"/>
    <lineage>
        <taxon>Eukaryota</taxon>
        <taxon>Viridiplantae</taxon>
        <taxon>Streptophyta</taxon>
        <taxon>Embryophyta</taxon>
        <taxon>Tracheophyta</taxon>
        <taxon>Spermatophyta</taxon>
        <taxon>Magnoliopsida</taxon>
        <taxon>Liliopsida</taxon>
        <taxon>Poales</taxon>
        <taxon>Poaceae</taxon>
        <taxon>PACMAD clade</taxon>
        <taxon>Panicoideae</taxon>
        <taxon>Andropogonodae</taxon>
        <taxon>Andropogoneae</taxon>
        <taxon>Sorghinae</taxon>
        <taxon>Sorghum</taxon>
    </lineage>
</organism>
<dbReference type="Pfam" id="PF18052">
    <property type="entry name" value="Rx_N"/>
    <property type="match status" value="1"/>
</dbReference>
<evidence type="ECO:0008006" key="13">
    <source>
        <dbReference type="Google" id="ProtNLM"/>
    </source>
</evidence>
<dbReference type="Gene3D" id="3.40.50.300">
    <property type="entry name" value="P-loop containing nucleotide triphosphate hydrolases"/>
    <property type="match status" value="1"/>
</dbReference>
<dbReference type="OrthoDB" id="659430at2759"/>
<dbReference type="InterPro" id="IPR036388">
    <property type="entry name" value="WH-like_DNA-bd_sf"/>
</dbReference>
<dbReference type="Proteomes" id="UP000807115">
    <property type="component" value="Chromosome 2"/>
</dbReference>
<dbReference type="Gene3D" id="1.10.10.10">
    <property type="entry name" value="Winged helix-like DNA-binding domain superfamily/Winged helix DNA-binding domain"/>
    <property type="match status" value="1"/>
</dbReference>
<dbReference type="InterPro" id="IPR027417">
    <property type="entry name" value="P-loop_NTPase"/>
</dbReference>
<proteinExistence type="inferred from homology"/>
<name>A0A921RNW7_SORBI</name>
<evidence type="ECO:0000256" key="4">
    <source>
        <dbReference type="ARBA" id="ARBA00022741"/>
    </source>
</evidence>
<dbReference type="GO" id="GO:0005524">
    <property type="term" value="F:ATP binding"/>
    <property type="evidence" value="ECO:0007669"/>
    <property type="project" value="UniProtKB-KW"/>
</dbReference>
<dbReference type="InterPro" id="IPR032675">
    <property type="entry name" value="LRR_dom_sf"/>
</dbReference>
<dbReference type="PANTHER" id="PTHR36766">
    <property type="entry name" value="PLANT BROAD-SPECTRUM MILDEW RESISTANCE PROTEIN RPW8"/>
    <property type="match status" value="1"/>
</dbReference>
<gene>
    <name evidence="11" type="ORF">BDA96_02G168100</name>
</gene>
<dbReference type="Pfam" id="PF00931">
    <property type="entry name" value="NB-ARC"/>
    <property type="match status" value="1"/>
</dbReference>
<evidence type="ECO:0000256" key="5">
    <source>
        <dbReference type="ARBA" id="ARBA00022821"/>
    </source>
</evidence>
<evidence type="ECO:0000313" key="11">
    <source>
        <dbReference type="EMBL" id="KAG0543183.1"/>
    </source>
</evidence>
<dbReference type="InterPro" id="IPR042197">
    <property type="entry name" value="Apaf_helical"/>
</dbReference>
<dbReference type="GO" id="GO:0006952">
    <property type="term" value="P:defense response"/>
    <property type="evidence" value="ECO:0007669"/>
    <property type="project" value="UniProtKB-KW"/>
</dbReference>
<dbReference type="SUPFAM" id="SSF52540">
    <property type="entry name" value="P-loop containing nucleoside triphosphate hydrolases"/>
    <property type="match status" value="1"/>
</dbReference>
<dbReference type="SUPFAM" id="SSF52058">
    <property type="entry name" value="L domain-like"/>
    <property type="match status" value="2"/>
</dbReference>
<dbReference type="GO" id="GO:0051707">
    <property type="term" value="P:response to other organism"/>
    <property type="evidence" value="ECO:0007669"/>
    <property type="project" value="UniProtKB-ARBA"/>
</dbReference>
<dbReference type="PANTHER" id="PTHR36766:SF45">
    <property type="entry name" value="NB-ARC DOMAIN-CONTAINING PROTEIN"/>
    <property type="match status" value="1"/>
</dbReference>
<evidence type="ECO:0000256" key="1">
    <source>
        <dbReference type="ARBA" id="ARBA00008894"/>
    </source>
</evidence>
<dbReference type="Gramene" id="EER96524">
    <property type="protein sequence ID" value="EER96524"/>
    <property type="gene ID" value="SORBI_3002G161900"/>
</dbReference>
<reference evidence="11" key="1">
    <citation type="journal article" date="2019" name="BMC Genomics">
        <title>A new reference genome for Sorghum bicolor reveals high levels of sequence similarity between sweet and grain genotypes: implications for the genetics of sugar metabolism.</title>
        <authorList>
            <person name="Cooper E.A."/>
            <person name="Brenton Z.W."/>
            <person name="Flinn B.S."/>
            <person name="Jenkins J."/>
            <person name="Shu S."/>
            <person name="Flowers D."/>
            <person name="Luo F."/>
            <person name="Wang Y."/>
            <person name="Xia P."/>
            <person name="Barry K."/>
            <person name="Daum C."/>
            <person name="Lipzen A."/>
            <person name="Yoshinaga Y."/>
            <person name="Schmutz J."/>
            <person name="Saski C."/>
            <person name="Vermerris W."/>
            <person name="Kresovich S."/>
        </authorList>
    </citation>
    <scope>NUCLEOTIDE SEQUENCE</scope>
</reference>
<dbReference type="KEGG" id="sbi:8064669"/>
<feature type="domain" description="Disease resistance protein winged helix" evidence="9">
    <location>
        <begin position="626"/>
        <end position="695"/>
    </location>
</feature>
<feature type="domain" description="R13L1/DRL21-like LRR repeat region" evidence="10">
    <location>
        <begin position="900"/>
        <end position="1014"/>
    </location>
</feature>
<evidence type="ECO:0000256" key="2">
    <source>
        <dbReference type="ARBA" id="ARBA00022614"/>
    </source>
</evidence>
<dbReference type="PRINTS" id="PR00364">
    <property type="entry name" value="DISEASERSIST"/>
</dbReference>
<dbReference type="InterPro" id="IPR056789">
    <property type="entry name" value="LRR_R13L1-DRL21"/>
</dbReference>
<dbReference type="Gene3D" id="1.10.8.430">
    <property type="entry name" value="Helical domain of apoptotic protease-activating factors"/>
    <property type="match status" value="1"/>
</dbReference>
<dbReference type="Pfam" id="PF25019">
    <property type="entry name" value="LRR_R13L1-DRL21"/>
    <property type="match status" value="1"/>
</dbReference>
<dbReference type="GO" id="GO:0043531">
    <property type="term" value="F:ADP binding"/>
    <property type="evidence" value="ECO:0007669"/>
    <property type="project" value="InterPro"/>
</dbReference>
<keyword evidence="5" id="KW-0611">Plant defense</keyword>
<dbReference type="InterPro" id="IPR002182">
    <property type="entry name" value="NB-ARC"/>
</dbReference>
<comment type="similarity">
    <text evidence="1">Belongs to the disease resistance NB-LRR family.</text>
</comment>